<dbReference type="EMBL" id="RBNJ01001019">
    <property type="protein sequence ID" value="RUS33670.1"/>
    <property type="molecule type" value="Genomic_DNA"/>
</dbReference>
<keyword evidence="7 12" id="KW-0812">Transmembrane</keyword>
<evidence type="ECO:0000256" key="4">
    <source>
        <dbReference type="ARBA" id="ARBA00022018"/>
    </source>
</evidence>
<dbReference type="Gene3D" id="3.40.50.2000">
    <property type="entry name" value="Glycogen Phosphorylase B"/>
    <property type="match status" value="1"/>
</dbReference>
<evidence type="ECO:0000256" key="2">
    <source>
        <dbReference type="ARBA" id="ARBA00004922"/>
    </source>
</evidence>
<dbReference type="UniPathway" id="UPA00378"/>
<evidence type="ECO:0000256" key="11">
    <source>
        <dbReference type="ARBA" id="ARBA00045065"/>
    </source>
</evidence>
<dbReference type="Pfam" id="PF00534">
    <property type="entry name" value="Glycos_transf_1"/>
    <property type="match status" value="1"/>
</dbReference>
<evidence type="ECO:0000256" key="6">
    <source>
        <dbReference type="ARBA" id="ARBA00022679"/>
    </source>
</evidence>
<evidence type="ECO:0000256" key="9">
    <source>
        <dbReference type="ARBA" id="ARBA00022989"/>
    </source>
</evidence>
<dbReference type="InterPro" id="IPR038013">
    <property type="entry name" value="ALG11"/>
</dbReference>
<evidence type="ECO:0000256" key="8">
    <source>
        <dbReference type="ARBA" id="ARBA00022824"/>
    </source>
</evidence>
<proteinExistence type="inferred from homology"/>
<dbReference type="GO" id="GO:0005789">
    <property type="term" value="C:endoplasmic reticulum membrane"/>
    <property type="evidence" value="ECO:0007669"/>
    <property type="project" value="UniProtKB-SubCell"/>
</dbReference>
<keyword evidence="5 12" id="KW-0328">Glycosyltransferase</keyword>
<comment type="catalytic activity">
    <reaction evidence="11 12">
        <text>an alpha-D-Man-(1-&gt;3)-[alpha-D-Man-(1-&gt;6)]-beta-D-Man-(1-&gt;4)-beta-D-GlcNAc-(1-&gt;4)-alpha-D-GlcNAc-diphospho-di-trans,poly-cis-dolichol + 2 GDP-alpha-D-mannose = an alpha-D-Man-(1-&gt;2)-alpha-D-Man-(1-&gt;2)-alpha-D-Man-(1-&gt;3)-[alpha-D-Man-(1-&gt;6)]-beta-D-Man-(1-&gt;4)-beta-D-GlcNAc-(1-&gt;4)-alpha-D-GlcNAc-diphospho-di-trans,poly-cis-dolichol + 2 GDP + 2 H(+)</text>
        <dbReference type="Rhea" id="RHEA:29523"/>
        <dbReference type="Rhea" id="RHEA-COMP:19515"/>
        <dbReference type="Rhea" id="RHEA-COMP:19516"/>
        <dbReference type="ChEBI" id="CHEBI:15378"/>
        <dbReference type="ChEBI" id="CHEBI:57527"/>
        <dbReference type="ChEBI" id="CHEBI:58189"/>
        <dbReference type="ChEBI" id="CHEBI:132511"/>
        <dbReference type="ChEBI" id="CHEBI:132515"/>
        <dbReference type="EC" id="2.4.1.131"/>
    </reaction>
    <physiologicalReaction direction="left-to-right" evidence="11 12">
        <dbReference type="Rhea" id="RHEA:29524"/>
    </physiologicalReaction>
</comment>
<name>A0A433QV53_9FUNG</name>
<keyword evidence="10 12" id="KW-0472">Membrane</keyword>
<dbReference type="Pfam" id="PF15924">
    <property type="entry name" value="ALG11_N"/>
    <property type="match status" value="1"/>
</dbReference>
<comment type="caution">
    <text evidence="15">The sequence shown here is derived from an EMBL/GenBank/DDBJ whole genome shotgun (WGS) entry which is preliminary data.</text>
</comment>
<keyword evidence="6 12" id="KW-0808">Transferase</keyword>
<reference evidence="15 16" key="1">
    <citation type="journal article" date="2018" name="New Phytol.">
        <title>Phylogenomics of Endogonaceae and evolution of mycorrhizas within Mucoromycota.</title>
        <authorList>
            <person name="Chang Y."/>
            <person name="Desiro A."/>
            <person name="Na H."/>
            <person name="Sandor L."/>
            <person name="Lipzen A."/>
            <person name="Clum A."/>
            <person name="Barry K."/>
            <person name="Grigoriev I.V."/>
            <person name="Martin F.M."/>
            <person name="Stajich J.E."/>
            <person name="Smith M.E."/>
            <person name="Bonito G."/>
            <person name="Spatafora J.W."/>
        </authorList>
    </citation>
    <scope>NUCLEOTIDE SEQUENCE [LARGE SCALE GENOMIC DNA]</scope>
    <source>
        <strain evidence="15 16">AD002</strain>
    </source>
</reference>
<evidence type="ECO:0000259" key="14">
    <source>
        <dbReference type="Pfam" id="PF15924"/>
    </source>
</evidence>
<evidence type="ECO:0000313" key="16">
    <source>
        <dbReference type="Proteomes" id="UP000274822"/>
    </source>
</evidence>
<comment type="function">
    <text evidence="12">GDP-Man:Man(3)GlcNAc(2)-PP-Dol alpha-1,2-mannosyltransferase that operates in the biosynthetic pathway of dolichol-linked oligosaccharides, the glycan precursors employed in protein asparagine (N)-glycosylation. The assembly of dolichol-linked oligosaccharides begins on the cytosolic side of the endoplasmic reticulum membrane and finishes in its lumen. The sequential addition of sugars to dolichol pyrophosphate produces dolichol-linked oligosaccharides containing fourteen sugars, including two GlcNAcs, nine mannoses and three glucoses. Once assembled, the oligosaccharide is transferred from the lipid to nascent proteins by oligosaccharyltransferases. Catalyzes, on the cytoplasmic face of the endoplasmic reticulum, the addition of the fourth and fifth mannose residues to the dolichol-linked oligosaccharide chain, to produce Man(5)GlcNAc(2)-PP-dolichol core oligosaccharide.</text>
</comment>
<dbReference type="InterPro" id="IPR001296">
    <property type="entry name" value="Glyco_trans_1"/>
</dbReference>
<comment type="similarity">
    <text evidence="12">Belongs to the glycosyltransferase group 1 family. Glycosyltransferase 4 subfamily.</text>
</comment>
<keyword evidence="9 12" id="KW-1133">Transmembrane helix</keyword>
<evidence type="ECO:0000256" key="1">
    <source>
        <dbReference type="ARBA" id="ARBA00004389"/>
    </source>
</evidence>
<dbReference type="EC" id="2.4.1.131" evidence="3 12"/>
<evidence type="ECO:0000256" key="10">
    <source>
        <dbReference type="ARBA" id="ARBA00023136"/>
    </source>
</evidence>
<dbReference type="GO" id="GO:0004377">
    <property type="term" value="F:GDP-Man:Man(3)GlcNAc(2)-PP-Dol alpha-1,2-mannosyltransferase activity"/>
    <property type="evidence" value="ECO:0007669"/>
    <property type="project" value="UniProtKB-UniRule"/>
</dbReference>
<keyword evidence="16" id="KW-1185">Reference proteome</keyword>
<dbReference type="GO" id="GO:0006487">
    <property type="term" value="P:protein N-linked glycosylation"/>
    <property type="evidence" value="ECO:0007669"/>
    <property type="project" value="TreeGrafter"/>
</dbReference>
<dbReference type="SUPFAM" id="SSF53756">
    <property type="entry name" value="UDP-Glycosyltransferase/glycogen phosphorylase"/>
    <property type="match status" value="1"/>
</dbReference>
<dbReference type="AlphaFoldDB" id="A0A433QV53"/>
<dbReference type="PANTHER" id="PTHR45919">
    <property type="entry name" value="GDP-MAN:MAN(3)GLCNAC(2)-PP-DOL ALPHA-1,2-MANNOSYLTRANSFERASE"/>
    <property type="match status" value="1"/>
</dbReference>
<dbReference type="InterPro" id="IPR031814">
    <property type="entry name" value="ALG11_N"/>
</dbReference>
<feature type="transmembrane region" description="Helical" evidence="12">
    <location>
        <begin position="6"/>
        <end position="36"/>
    </location>
</feature>
<dbReference type="Proteomes" id="UP000274822">
    <property type="component" value="Unassembled WGS sequence"/>
</dbReference>
<sequence length="449" mass="50987">MLPIENIISIFFLACLLLSFAIGFASISTFTLISLIKARLLSNDRLHRRRVLLPLSPDVDDRPPFILGFFHPYWHARFNIELDPRTISFESLFRRGWVEESRYPCFTLLGQSLGSLILGWEAINTVIPDLFFDTMGYAFTYPMVKLLTDAKVAAYVHYPTISSDMLKRVQERSAQHNNNPAIARNLVWSFGKLIYYRVFAKVYGLCGSFADITVVNSSWTKGHIDELWQTDATIIYPPCDTNHLNTLPLYGRERLVVSVSQFRPEKDHMLQLRSFRYLLYTYPSFQDGPERVELVLIGSSRNQADEDRITALKDEALHLGIHNNVRFEVNASFPQLVEWLGRAKVGLHTMWNEHFGIGVVEYMAAGLVPVVHNSGGPQMDIVVEYNGKPTGYLASDVLGFGNALYTALSLPDAAYREIAENARAAASDKFSELEFREAMLRSLRRSIDG</sequence>
<evidence type="ECO:0000256" key="12">
    <source>
        <dbReference type="RuleBase" id="RU367051"/>
    </source>
</evidence>
<evidence type="ECO:0000313" key="15">
    <source>
        <dbReference type="EMBL" id="RUS33670.1"/>
    </source>
</evidence>
<accession>A0A433QV53</accession>
<comment type="pathway">
    <text evidence="2 12">Protein modification; protein glycosylation.</text>
</comment>
<evidence type="ECO:0000259" key="13">
    <source>
        <dbReference type="Pfam" id="PF00534"/>
    </source>
</evidence>
<evidence type="ECO:0000256" key="7">
    <source>
        <dbReference type="ARBA" id="ARBA00022692"/>
    </source>
</evidence>
<protein>
    <recommendedName>
        <fullName evidence="4 12">GDP-Man:Man(3)GlcNAc(2)-PP-Dol alpha-1,2-mannosyltransferase</fullName>
        <ecNumber evidence="3 12">2.4.1.131</ecNumber>
    </recommendedName>
</protein>
<evidence type="ECO:0000256" key="3">
    <source>
        <dbReference type="ARBA" id="ARBA00012645"/>
    </source>
</evidence>
<comment type="subcellular location">
    <subcellularLocation>
        <location evidence="1">Endoplasmic reticulum membrane</location>
        <topology evidence="1">Single-pass membrane protein</topology>
    </subcellularLocation>
</comment>
<feature type="domain" description="ALG11 mannosyltransferase N-terminal" evidence="14">
    <location>
        <begin position="76"/>
        <end position="228"/>
    </location>
</feature>
<evidence type="ECO:0000256" key="5">
    <source>
        <dbReference type="ARBA" id="ARBA00022676"/>
    </source>
</evidence>
<organism evidence="15 16">
    <name type="scientific">Jimgerdemannia flammicorona</name>
    <dbReference type="NCBI Taxonomy" id="994334"/>
    <lineage>
        <taxon>Eukaryota</taxon>
        <taxon>Fungi</taxon>
        <taxon>Fungi incertae sedis</taxon>
        <taxon>Mucoromycota</taxon>
        <taxon>Mucoromycotina</taxon>
        <taxon>Endogonomycetes</taxon>
        <taxon>Endogonales</taxon>
        <taxon>Endogonaceae</taxon>
        <taxon>Jimgerdemannia</taxon>
    </lineage>
</organism>
<keyword evidence="8 12" id="KW-0256">Endoplasmic reticulum</keyword>
<feature type="domain" description="Glycosyl transferase family 1" evidence="13">
    <location>
        <begin position="247"/>
        <end position="395"/>
    </location>
</feature>
<gene>
    <name evidence="15" type="ORF">BC938DRAFT_470604</name>
</gene>
<dbReference type="CDD" id="cd03806">
    <property type="entry name" value="GT4_ALG11-like"/>
    <property type="match status" value="1"/>
</dbReference>
<dbReference type="PANTHER" id="PTHR45919:SF1">
    <property type="entry name" value="GDP-MAN:MAN(3)GLCNAC(2)-PP-DOL ALPHA-1,2-MANNOSYLTRANSFERASE"/>
    <property type="match status" value="1"/>
</dbReference>